<comment type="caution">
    <text evidence="1">The sequence shown here is derived from an EMBL/GenBank/DDBJ whole genome shotgun (WGS) entry which is preliminary data.</text>
</comment>
<dbReference type="EMBL" id="SNRY01004580">
    <property type="protein sequence ID" value="KAA6317266.1"/>
    <property type="molecule type" value="Genomic_DNA"/>
</dbReference>
<feature type="non-terminal residue" evidence="1">
    <location>
        <position position="23"/>
    </location>
</feature>
<dbReference type="AlphaFoldDB" id="A0A5J4Q5M5"/>
<reference evidence="1" key="1">
    <citation type="submission" date="2019-03" db="EMBL/GenBank/DDBJ databases">
        <title>Single cell metagenomics reveals metabolic interactions within the superorganism composed of flagellate Streblomastix strix and complex community of Bacteroidetes bacteria on its surface.</title>
        <authorList>
            <person name="Treitli S.C."/>
            <person name="Kolisko M."/>
            <person name="Husnik F."/>
            <person name="Keeling P."/>
            <person name="Hampl V."/>
        </authorList>
    </citation>
    <scope>NUCLEOTIDE SEQUENCE</scope>
    <source>
        <strain evidence="1">STM</strain>
    </source>
</reference>
<gene>
    <name evidence="1" type="ORF">EZS27_032548</name>
</gene>
<proteinExistence type="predicted"/>
<organism evidence="1">
    <name type="scientific">termite gut metagenome</name>
    <dbReference type="NCBI Taxonomy" id="433724"/>
    <lineage>
        <taxon>unclassified sequences</taxon>
        <taxon>metagenomes</taxon>
        <taxon>organismal metagenomes</taxon>
    </lineage>
</organism>
<accession>A0A5J4Q5M5</accession>
<evidence type="ECO:0000313" key="1">
    <source>
        <dbReference type="EMBL" id="KAA6317266.1"/>
    </source>
</evidence>
<protein>
    <submittedName>
        <fullName evidence="1">Uncharacterized protein</fullName>
    </submittedName>
</protein>
<name>A0A5J4Q5M5_9ZZZZ</name>
<sequence>MVNKLFKSDSYFMQTVSKNSLIA</sequence>